<evidence type="ECO:0000259" key="5">
    <source>
        <dbReference type="PROSITE" id="PS51720"/>
    </source>
</evidence>
<dbReference type="InterPro" id="IPR006703">
    <property type="entry name" value="G_AIG1"/>
</dbReference>
<feature type="region of interest" description="Disordered" evidence="4">
    <location>
        <begin position="624"/>
        <end position="650"/>
    </location>
</feature>
<keyword evidence="7" id="KW-1185">Reference proteome</keyword>
<comment type="caution">
    <text evidence="6">The sequence shown here is derived from an EMBL/GenBank/DDBJ whole genome shotgun (WGS) entry which is preliminary data.</text>
</comment>
<dbReference type="Gene3D" id="3.40.50.300">
    <property type="entry name" value="P-loop containing nucleotide triphosphate hydrolases"/>
    <property type="match status" value="2"/>
</dbReference>
<protein>
    <submittedName>
        <fullName evidence="6">GTPase IMAP family member 8-like</fullName>
    </submittedName>
</protein>
<feature type="domain" description="AIG1-type G" evidence="5">
    <location>
        <begin position="259"/>
        <end position="458"/>
    </location>
</feature>
<evidence type="ECO:0000313" key="6">
    <source>
        <dbReference type="EMBL" id="KAI7790586.1"/>
    </source>
</evidence>
<evidence type="ECO:0000256" key="3">
    <source>
        <dbReference type="ARBA" id="ARBA00023134"/>
    </source>
</evidence>
<proteinExistence type="inferred from homology"/>
<keyword evidence="2" id="KW-0547">Nucleotide-binding</keyword>
<accession>A0A9W7T5C1</accession>
<dbReference type="PANTHER" id="PTHR10903">
    <property type="entry name" value="GTPASE, IMAP FAMILY MEMBER-RELATED"/>
    <property type="match status" value="1"/>
</dbReference>
<gene>
    <name evidence="6" type="ORF">IRJ41_009245</name>
</gene>
<sequence length="671" mass="75850">MRKQAPRFHTVRVSGIAALCDTQNLSELRIVLMGYKGARKSSSGNIILNREEFDLKRTAQCVKRQREVADRHITVIEAPGWWMSTPVDQSPELLKQEILLSVSLCPPGPHVVLLVIRVDIRFKEDERKVFQGYVDLLSERVWSHTIVLFTHGDFLGDTSIEQHIESEGEDLQWLVEKCGNRYHVLNNNNSSDDTQIKHLLEKIEETVMENNGCHFETDRKILQVVEERKIADKSAKERIKRMKKQREMIRTQMSDSHHLSELRIVLMGSRGAGKSSSGNIILNREEFDLKRTAQCVKRQREVADRHITVIEAPGWWIDVPVDQSPELLKQEILLSVSLCPPGPHVVLLVIRADYRFKEDERKVFQAYVDLLGERVWSHTIVLFTCGDFLGDTSIEQHIESEGEDLQWLVEKCGNRYHVLNNNNSSDDTQIKHLLEKIEETVMKNNGCCFEILQQVNEKRRAEEKKATSQMMSEDETSDTVSLGISAYGSFRSRSGADNSSVFASSRSKDFPVSFADGSYNKKLQQPLRSEDEMSDSVSLGSSGYGSFRSRSSDNSSVFASSRSSDSKDLPTNFADGSVPSTPHEDEIFDTVSLGSSDYGSFRSRSGIDNSSVYSSCSKDLPYNFGDGSVHSTSESVEKSGTKETKNSPMILKLLRRGKQNQQEGLQHNTLL</sequence>
<dbReference type="GO" id="GO:0005525">
    <property type="term" value="F:GTP binding"/>
    <property type="evidence" value="ECO:0007669"/>
    <property type="project" value="UniProtKB-KW"/>
</dbReference>
<dbReference type="InterPro" id="IPR027417">
    <property type="entry name" value="P-loop_NTPase"/>
</dbReference>
<comment type="similarity">
    <text evidence="1">Belongs to the TRAFAC class TrmE-Era-EngA-EngB-Septin-like GTPase superfamily. AIG1/Toc34/Toc159-like paraseptin GTPase family. IAN subfamily.</text>
</comment>
<dbReference type="PANTHER" id="PTHR10903:SF107">
    <property type="entry name" value="GTPASE IMAP FAMILY MEMBER 4-LIKE-RELATED"/>
    <property type="match status" value="1"/>
</dbReference>
<evidence type="ECO:0000256" key="4">
    <source>
        <dbReference type="SAM" id="MobiDB-lite"/>
    </source>
</evidence>
<dbReference type="AlphaFoldDB" id="A0A9W7T5C1"/>
<feature type="region of interest" description="Disordered" evidence="4">
    <location>
        <begin position="521"/>
        <end position="585"/>
    </location>
</feature>
<dbReference type="Proteomes" id="UP001059041">
    <property type="component" value="Unassembled WGS sequence"/>
</dbReference>
<dbReference type="Pfam" id="PF04548">
    <property type="entry name" value="AIG1"/>
    <property type="match status" value="2"/>
</dbReference>
<evidence type="ECO:0000256" key="2">
    <source>
        <dbReference type="ARBA" id="ARBA00022741"/>
    </source>
</evidence>
<evidence type="ECO:0000313" key="7">
    <source>
        <dbReference type="Proteomes" id="UP001059041"/>
    </source>
</evidence>
<feature type="compositionally biased region" description="Low complexity" evidence="4">
    <location>
        <begin position="538"/>
        <end position="563"/>
    </location>
</feature>
<dbReference type="CDD" id="cd01852">
    <property type="entry name" value="AIG1"/>
    <property type="match status" value="2"/>
</dbReference>
<dbReference type="FunFam" id="3.40.50.300:FF:001809">
    <property type="entry name" value="Si:ch1073-365p7.2"/>
    <property type="match status" value="2"/>
</dbReference>
<dbReference type="InterPro" id="IPR045058">
    <property type="entry name" value="GIMA/IAN/Toc"/>
</dbReference>
<dbReference type="PROSITE" id="PS51720">
    <property type="entry name" value="G_AIG1"/>
    <property type="match status" value="2"/>
</dbReference>
<dbReference type="SUPFAM" id="SSF52540">
    <property type="entry name" value="P-loop containing nucleoside triphosphate hydrolases"/>
    <property type="match status" value="2"/>
</dbReference>
<feature type="compositionally biased region" description="Basic and acidic residues" evidence="4">
    <location>
        <begin position="635"/>
        <end position="645"/>
    </location>
</feature>
<keyword evidence="3" id="KW-0342">GTP-binding</keyword>
<dbReference type="EMBL" id="JAFHDT010000069">
    <property type="protein sequence ID" value="KAI7790586.1"/>
    <property type="molecule type" value="Genomic_DNA"/>
</dbReference>
<feature type="domain" description="AIG1-type G" evidence="5">
    <location>
        <begin position="25"/>
        <end position="224"/>
    </location>
</feature>
<reference evidence="6" key="1">
    <citation type="submission" date="2021-02" db="EMBL/GenBank/DDBJ databases">
        <title>Comparative genomics reveals that relaxation of natural selection precedes convergent phenotypic evolution of cavefish.</title>
        <authorList>
            <person name="Peng Z."/>
        </authorList>
    </citation>
    <scope>NUCLEOTIDE SEQUENCE</scope>
    <source>
        <tissue evidence="6">Muscle</tissue>
    </source>
</reference>
<organism evidence="6 7">
    <name type="scientific">Triplophysa rosa</name>
    <name type="common">Cave loach</name>
    <dbReference type="NCBI Taxonomy" id="992332"/>
    <lineage>
        <taxon>Eukaryota</taxon>
        <taxon>Metazoa</taxon>
        <taxon>Chordata</taxon>
        <taxon>Craniata</taxon>
        <taxon>Vertebrata</taxon>
        <taxon>Euteleostomi</taxon>
        <taxon>Actinopterygii</taxon>
        <taxon>Neopterygii</taxon>
        <taxon>Teleostei</taxon>
        <taxon>Ostariophysi</taxon>
        <taxon>Cypriniformes</taxon>
        <taxon>Nemacheilidae</taxon>
        <taxon>Triplophysa</taxon>
    </lineage>
</organism>
<name>A0A9W7T5C1_TRIRA</name>
<evidence type="ECO:0000256" key="1">
    <source>
        <dbReference type="ARBA" id="ARBA00008535"/>
    </source>
</evidence>